<feature type="binding site" evidence="17">
    <location>
        <position position="198"/>
    </location>
    <ligand>
        <name>NADP(+)</name>
        <dbReference type="ChEBI" id="CHEBI:58349"/>
    </ligand>
</feature>
<evidence type="ECO:0000256" key="7">
    <source>
        <dbReference type="ARBA" id="ARBA00022723"/>
    </source>
</evidence>
<evidence type="ECO:0000256" key="5">
    <source>
        <dbReference type="ARBA" id="ARBA00007417"/>
    </source>
</evidence>
<keyword evidence="11 15" id="KW-0560">Oxidoreductase</keyword>
<dbReference type="InterPro" id="IPR016192">
    <property type="entry name" value="APOBEC/CMP_deaminase_Zn-bd"/>
</dbReference>
<comment type="catalytic activity">
    <reaction evidence="13 15">
        <text>5-amino-6-(5-phospho-D-ribitylamino)uracil + NADP(+) = 5-amino-6-(5-phospho-D-ribosylamino)uracil + NADPH + H(+)</text>
        <dbReference type="Rhea" id="RHEA:17845"/>
        <dbReference type="ChEBI" id="CHEBI:15378"/>
        <dbReference type="ChEBI" id="CHEBI:57783"/>
        <dbReference type="ChEBI" id="CHEBI:58349"/>
        <dbReference type="ChEBI" id="CHEBI:58421"/>
        <dbReference type="ChEBI" id="CHEBI:58453"/>
        <dbReference type="EC" id="1.1.1.193"/>
    </reaction>
</comment>
<keyword evidence="8 15" id="KW-0378">Hydrolase</keyword>
<dbReference type="InterPro" id="IPR016193">
    <property type="entry name" value="Cytidine_deaminase-like"/>
</dbReference>
<dbReference type="InterPro" id="IPR002734">
    <property type="entry name" value="RibDG_C"/>
</dbReference>
<evidence type="ECO:0000256" key="4">
    <source>
        <dbReference type="ARBA" id="ARBA00005259"/>
    </source>
</evidence>
<protein>
    <recommendedName>
        <fullName evidence="15">Riboflavin biosynthesis protein RibD</fullName>
    </recommendedName>
    <domain>
        <recommendedName>
            <fullName evidence="15">Diaminohydroxyphosphoribosylaminopyrimidine deaminase</fullName>
            <shortName evidence="15">DRAP deaminase</shortName>
            <ecNumber evidence="15">3.5.4.26</ecNumber>
        </recommendedName>
        <alternativeName>
            <fullName evidence="15">Riboflavin-specific deaminase</fullName>
        </alternativeName>
    </domain>
    <domain>
        <recommendedName>
            <fullName evidence="15">5-amino-6-(5-phosphoribosylamino)uracil reductase</fullName>
            <ecNumber evidence="15">1.1.1.193</ecNumber>
        </recommendedName>
        <alternativeName>
            <fullName evidence="15">HTP reductase</fullName>
        </alternativeName>
    </domain>
</protein>
<feature type="binding site" evidence="17">
    <location>
        <position position="219"/>
    </location>
    <ligand>
        <name>NADP(+)</name>
        <dbReference type="ChEBI" id="CHEBI:58349"/>
    </ligand>
</feature>
<feature type="domain" description="CMP/dCMP-type deaminase" evidence="19">
    <location>
        <begin position="1"/>
        <end position="121"/>
    </location>
</feature>
<comment type="pathway">
    <text evidence="2 15">Cofactor biosynthesis; riboflavin biosynthesis; 5-amino-6-(D-ribitylamino)uracil from GTP: step 2/4.</text>
</comment>
<organism evidence="20 21">
    <name type="scientific">Aceticella autotrophica</name>
    <dbReference type="NCBI Taxonomy" id="2755338"/>
    <lineage>
        <taxon>Bacteria</taxon>
        <taxon>Bacillati</taxon>
        <taxon>Bacillota</taxon>
        <taxon>Clostridia</taxon>
        <taxon>Thermoanaerobacterales</taxon>
        <taxon>Thermoanaerobacteraceae</taxon>
        <taxon>Aceticella</taxon>
    </lineage>
</organism>
<gene>
    <name evidence="20" type="primary">ribD</name>
    <name evidence="20" type="ORF">ACETAC_00090</name>
</gene>
<evidence type="ECO:0000256" key="12">
    <source>
        <dbReference type="ARBA" id="ARBA00023268"/>
    </source>
</evidence>
<dbReference type="PIRSF" id="PIRSF006769">
    <property type="entry name" value="RibD"/>
    <property type="match status" value="1"/>
</dbReference>
<feature type="binding site" evidence="17">
    <location>
        <position position="168"/>
    </location>
    <ligand>
        <name>NADP(+)</name>
        <dbReference type="ChEBI" id="CHEBI:58349"/>
    </ligand>
</feature>
<feature type="binding site" evidence="17">
    <location>
        <position position="166"/>
    </location>
    <ligand>
        <name>substrate</name>
    </ligand>
</feature>
<comment type="pathway">
    <text evidence="3 15">Cofactor biosynthesis; riboflavin biosynthesis; 5-amino-6-(D-ribitylamino)uracil from GTP: step 3/4.</text>
</comment>
<dbReference type="PROSITE" id="PS51747">
    <property type="entry name" value="CYT_DCMP_DEAMINASES_2"/>
    <property type="match status" value="1"/>
</dbReference>
<dbReference type="SUPFAM" id="SSF53927">
    <property type="entry name" value="Cytidine deaminase-like"/>
    <property type="match status" value="1"/>
</dbReference>
<dbReference type="PANTHER" id="PTHR38011:SF7">
    <property type="entry name" value="2,5-DIAMINO-6-RIBOSYLAMINO-4(3H)-PYRIMIDINONE 5'-PHOSPHATE REDUCTASE"/>
    <property type="match status" value="1"/>
</dbReference>
<evidence type="ECO:0000256" key="14">
    <source>
        <dbReference type="ARBA" id="ARBA00049886"/>
    </source>
</evidence>
<dbReference type="NCBIfam" id="TIGR00227">
    <property type="entry name" value="ribD_Cterm"/>
    <property type="match status" value="1"/>
</dbReference>
<dbReference type="EC" id="3.5.4.26" evidence="15"/>
<comment type="function">
    <text evidence="1 15">Converts 2,5-diamino-6-(ribosylamino)-4(3h)-pyrimidinone 5'-phosphate into 5-amino-6-(ribosylamino)-2,4(1h,3h)-pyrimidinedione 5'-phosphate.</text>
</comment>
<dbReference type="FunFam" id="3.40.140.10:FF:000025">
    <property type="entry name" value="Riboflavin biosynthesis protein RibD"/>
    <property type="match status" value="1"/>
</dbReference>
<dbReference type="PANTHER" id="PTHR38011">
    <property type="entry name" value="DIHYDROFOLATE REDUCTASE FAMILY PROTEIN (AFU_ORTHOLOGUE AFUA_8G06820)"/>
    <property type="match status" value="1"/>
</dbReference>
<dbReference type="CDD" id="cd01284">
    <property type="entry name" value="Riboflavin_deaminase-reductase"/>
    <property type="match status" value="1"/>
</dbReference>
<evidence type="ECO:0000256" key="3">
    <source>
        <dbReference type="ARBA" id="ARBA00004910"/>
    </source>
</evidence>
<evidence type="ECO:0000256" key="18">
    <source>
        <dbReference type="PIRSR" id="PIRSR006769-3"/>
    </source>
</evidence>
<dbReference type="InterPro" id="IPR011549">
    <property type="entry name" value="RibD_C"/>
</dbReference>
<evidence type="ECO:0000313" key="21">
    <source>
        <dbReference type="Proteomes" id="UP000671913"/>
    </source>
</evidence>
<feature type="binding site" evidence="17">
    <location>
        <position position="152"/>
    </location>
    <ligand>
        <name>NADP(+)</name>
        <dbReference type="ChEBI" id="CHEBI:58349"/>
    </ligand>
</feature>
<feature type="binding site" evidence="17">
    <location>
        <position position="290"/>
    </location>
    <ligand>
        <name>substrate</name>
    </ligand>
</feature>
<evidence type="ECO:0000313" key="20">
    <source>
        <dbReference type="EMBL" id="QSZ27386.1"/>
    </source>
</evidence>
<dbReference type="Pfam" id="PF01872">
    <property type="entry name" value="RibD_C"/>
    <property type="match status" value="1"/>
</dbReference>
<dbReference type="PROSITE" id="PS00903">
    <property type="entry name" value="CYT_DCMP_DEAMINASES_1"/>
    <property type="match status" value="1"/>
</dbReference>
<feature type="binding site" evidence="17">
    <location>
        <begin position="292"/>
        <end position="298"/>
    </location>
    <ligand>
        <name>NADP(+)</name>
        <dbReference type="ChEBI" id="CHEBI:58349"/>
    </ligand>
</feature>
<dbReference type="GO" id="GO:0008703">
    <property type="term" value="F:5-amino-6-(5-phosphoribosylamino)uracil reductase activity"/>
    <property type="evidence" value="ECO:0007669"/>
    <property type="project" value="UniProtKB-EC"/>
</dbReference>
<dbReference type="SUPFAM" id="SSF53597">
    <property type="entry name" value="Dihydrofolate reductase-like"/>
    <property type="match status" value="1"/>
</dbReference>
<proteinExistence type="inferred from homology"/>
<feature type="binding site" evidence="18">
    <location>
        <position position="82"/>
    </location>
    <ligand>
        <name>Zn(2+)</name>
        <dbReference type="ChEBI" id="CHEBI:29105"/>
        <note>catalytic</note>
    </ligand>
</feature>
<dbReference type="Pfam" id="PF00383">
    <property type="entry name" value="dCMP_cyt_deam_1"/>
    <property type="match status" value="1"/>
</dbReference>
<comment type="similarity">
    <text evidence="5 15">In the C-terminal section; belongs to the HTP reductase family.</text>
</comment>
<dbReference type="InterPro" id="IPR024072">
    <property type="entry name" value="DHFR-like_dom_sf"/>
</dbReference>
<keyword evidence="6 15" id="KW-0686">Riboflavin biosynthesis</keyword>
<dbReference type="InterPro" id="IPR004794">
    <property type="entry name" value="Eubact_RibD"/>
</dbReference>
<keyword evidence="10 15" id="KW-0521">NADP</keyword>
<dbReference type="NCBIfam" id="TIGR00326">
    <property type="entry name" value="eubact_ribD"/>
    <property type="match status" value="1"/>
</dbReference>
<feature type="binding site" evidence="17">
    <location>
        <position position="182"/>
    </location>
    <ligand>
        <name>substrate</name>
    </ligand>
</feature>
<dbReference type="EC" id="1.1.1.193" evidence="15"/>
<evidence type="ECO:0000256" key="11">
    <source>
        <dbReference type="ARBA" id="ARBA00023002"/>
    </source>
</evidence>
<dbReference type="GO" id="GO:0008270">
    <property type="term" value="F:zinc ion binding"/>
    <property type="evidence" value="ECO:0007669"/>
    <property type="project" value="InterPro"/>
</dbReference>
<feature type="binding site" evidence="17">
    <location>
        <position position="194"/>
    </location>
    <ligand>
        <name>NADP(+)</name>
        <dbReference type="ChEBI" id="CHEBI:58349"/>
    </ligand>
</feature>
<name>A0A975GAP2_9THEO</name>
<sequence length="359" mass="39709">MEKYMKRALELAKKGWGHTNPNPLVGAVIVKNGKIIGEGYHEYFGGPHAEINALKSAVDDVDGATMFVTLEPCSHFGKTPPCSNAIIKSGIKEVYIAMEDPNPMVRGRGIKMLQEAGINVYLGMMEKEAEKLNEIFIKYITTKLPFVILKSAMSIDGKIACYTGDSKWITGEKSRKYVHNIRGRVSAIMVGVNTVIKDNPHLTARIEGYKSPTRIVVDSKGRIPLDSNVINDKSARTIIATTELMSDNIRRKLKERDIDIIELKNSNGRVPLKELMVKLGEQSIDSVLIEGGGTLNWSVLEEAVADKIMFFIAPKIIGGKDAITSVEGKGFSKVMDSINLRDIEIERIEDDILISGYIK</sequence>
<feature type="active site" description="Proton donor" evidence="16">
    <location>
        <position position="50"/>
    </location>
</feature>
<keyword evidence="9 15" id="KW-0862">Zinc</keyword>
<dbReference type="InterPro" id="IPR002125">
    <property type="entry name" value="CMP_dCMP_dom"/>
</dbReference>
<dbReference type="GO" id="GO:0008835">
    <property type="term" value="F:diaminohydroxyphosphoribosylaminopyrimidine deaminase activity"/>
    <property type="evidence" value="ECO:0007669"/>
    <property type="project" value="UniProtKB-EC"/>
</dbReference>
<dbReference type="Gene3D" id="3.40.430.10">
    <property type="entry name" value="Dihydrofolate Reductase, subunit A"/>
    <property type="match status" value="1"/>
</dbReference>
<evidence type="ECO:0000256" key="2">
    <source>
        <dbReference type="ARBA" id="ARBA00004882"/>
    </source>
</evidence>
<dbReference type="AlphaFoldDB" id="A0A975GAP2"/>
<dbReference type="EMBL" id="CP060096">
    <property type="protein sequence ID" value="QSZ27386.1"/>
    <property type="molecule type" value="Genomic_DNA"/>
</dbReference>
<dbReference type="Proteomes" id="UP000671913">
    <property type="component" value="Chromosome"/>
</dbReference>
<reference evidence="20" key="1">
    <citation type="submission" date="2020-08" db="EMBL/GenBank/DDBJ databases">
        <title>Genomic insights into the carbon and energy metabolism of the first obligate autotrophic acetogenic bacterium Aceticella autotrophica gen. nov., sp. nov.</title>
        <authorList>
            <person name="Toshchakov S.V."/>
            <person name="Elcheninov A.G."/>
            <person name="Kublanov I.V."/>
            <person name="Frolov E.N."/>
            <person name="Lebedinsky A.V."/>
        </authorList>
    </citation>
    <scope>NUCLEOTIDE SEQUENCE</scope>
    <source>
        <strain evidence="20">3443-3Ac</strain>
    </source>
</reference>
<accession>A0A975GAP2</accession>
<dbReference type="InterPro" id="IPR050765">
    <property type="entry name" value="Riboflavin_Biosynth_HTPR"/>
</dbReference>
<evidence type="ECO:0000256" key="17">
    <source>
        <dbReference type="PIRSR" id="PIRSR006769-2"/>
    </source>
</evidence>
<comment type="cofactor">
    <cofactor evidence="15 18">
        <name>Zn(2+)</name>
        <dbReference type="ChEBI" id="CHEBI:29105"/>
    </cofactor>
    <text evidence="15 18">Binds 1 zinc ion.</text>
</comment>
<comment type="similarity">
    <text evidence="4 15">In the N-terminal section; belongs to the cytidine and deoxycytidylate deaminase family.</text>
</comment>
<evidence type="ECO:0000256" key="13">
    <source>
        <dbReference type="ARBA" id="ARBA00049861"/>
    </source>
</evidence>
<comment type="catalytic activity">
    <reaction evidence="14 15">
        <text>2,5-diamino-6-hydroxy-4-(5-phosphoribosylamino)-pyrimidine + H2O + H(+) = 5-amino-6-(5-phospho-D-ribosylamino)uracil + NH4(+)</text>
        <dbReference type="Rhea" id="RHEA:21868"/>
        <dbReference type="ChEBI" id="CHEBI:15377"/>
        <dbReference type="ChEBI" id="CHEBI:15378"/>
        <dbReference type="ChEBI" id="CHEBI:28938"/>
        <dbReference type="ChEBI" id="CHEBI:58453"/>
        <dbReference type="ChEBI" id="CHEBI:58614"/>
        <dbReference type="EC" id="3.5.4.26"/>
    </reaction>
</comment>
<evidence type="ECO:0000256" key="15">
    <source>
        <dbReference type="PIRNR" id="PIRNR006769"/>
    </source>
</evidence>
<dbReference type="RefSeq" id="WP_348771571.1">
    <property type="nucleotide sequence ID" value="NZ_CP060096.1"/>
</dbReference>
<feature type="binding site" evidence="18">
    <location>
        <position position="48"/>
    </location>
    <ligand>
        <name>Zn(2+)</name>
        <dbReference type="ChEBI" id="CHEBI:29105"/>
        <note>catalytic</note>
    </ligand>
</feature>
<evidence type="ECO:0000256" key="16">
    <source>
        <dbReference type="PIRSR" id="PIRSR006769-1"/>
    </source>
</evidence>
<feature type="binding site" evidence="18">
    <location>
        <position position="73"/>
    </location>
    <ligand>
        <name>Zn(2+)</name>
        <dbReference type="ChEBI" id="CHEBI:29105"/>
        <note>catalytic</note>
    </ligand>
</feature>
<evidence type="ECO:0000256" key="1">
    <source>
        <dbReference type="ARBA" id="ARBA00002151"/>
    </source>
</evidence>
<dbReference type="GO" id="GO:0009231">
    <property type="term" value="P:riboflavin biosynthetic process"/>
    <property type="evidence" value="ECO:0007669"/>
    <property type="project" value="UniProtKB-KW"/>
</dbReference>
<feature type="binding site" evidence="17">
    <location>
        <position position="205"/>
    </location>
    <ligand>
        <name>substrate</name>
    </ligand>
</feature>
<keyword evidence="12" id="KW-0511">Multifunctional enzyme</keyword>
<evidence type="ECO:0000256" key="9">
    <source>
        <dbReference type="ARBA" id="ARBA00022833"/>
    </source>
</evidence>
<keyword evidence="7 15" id="KW-0479">Metal-binding</keyword>
<evidence type="ECO:0000256" key="6">
    <source>
        <dbReference type="ARBA" id="ARBA00022619"/>
    </source>
</evidence>
<keyword evidence="21" id="KW-1185">Reference proteome</keyword>
<evidence type="ECO:0000256" key="10">
    <source>
        <dbReference type="ARBA" id="ARBA00022857"/>
    </source>
</evidence>
<evidence type="ECO:0000259" key="19">
    <source>
        <dbReference type="PROSITE" id="PS51747"/>
    </source>
</evidence>
<evidence type="ECO:0000256" key="8">
    <source>
        <dbReference type="ARBA" id="ARBA00022801"/>
    </source>
</evidence>
<dbReference type="KEGG" id="aaut:ACETAC_00090"/>
<dbReference type="GO" id="GO:0050661">
    <property type="term" value="F:NADP binding"/>
    <property type="evidence" value="ECO:0007669"/>
    <property type="project" value="InterPro"/>
</dbReference>
<dbReference type="Gene3D" id="3.40.140.10">
    <property type="entry name" value="Cytidine Deaminase, domain 2"/>
    <property type="match status" value="1"/>
</dbReference>
<feature type="binding site" evidence="17">
    <location>
        <position position="202"/>
    </location>
    <ligand>
        <name>substrate</name>
    </ligand>
</feature>